<proteinExistence type="predicted"/>
<dbReference type="Gene3D" id="3.20.20.140">
    <property type="entry name" value="Metal-dependent hydrolases"/>
    <property type="match status" value="1"/>
</dbReference>
<dbReference type="PANTHER" id="PTHR43135">
    <property type="entry name" value="ALPHA-D-RIBOSE 1-METHYLPHOSPHONATE 5-TRIPHOSPHATE DIPHOSPHATASE"/>
    <property type="match status" value="1"/>
</dbReference>
<dbReference type="Pfam" id="PF01979">
    <property type="entry name" value="Amidohydro_1"/>
    <property type="match status" value="1"/>
</dbReference>
<dbReference type="SUPFAM" id="SSF51556">
    <property type="entry name" value="Metallo-dependent hydrolases"/>
    <property type="match status" value="1"/>
</dbReference>
<gene>
    <name evidence="2" type="ORF">cpu_12030</name>
</gene>
<dbReference type="Proteomes" id="UP000187485">
    <property type="component" value="Unassembled WGS sequence"/>
</dbReference>
<dbReference type="EMBL" id="BDJK01000018">
    <property type="protein sequence ID" value="GAV22693.1"/>
    <property type="molecule type" value="Genomic_DNA"/>
</dbReference>
<dbReference type="AlphaFoldDB" id="A0A1L8CUV4"/>
<feature type="domain" description="Amidohydrolase-related" evidence="1">
    <location>
        <begin position="55"/>
        <end position="346"/>
    </location>
</feature>
<evidence type="ECO:0000313" key="2">
    <source>
        <dbReference type="EMBL" id="GAV22693.1"/>
    </source>
</evidence>
<dbReference type="RefSeq" id="WP_075859169.1">
    <property type="nucleotide sequence ID" value="NZ_BDJK01000018.1"/>
</dbReference>
<dbReference type="InterPro" id="IPR006680">
    <property type="entry name" value="Amidohydro-rel"/>
</dbReference>
<dbReference type="InterPro" id="IPR051781">
    <property type="entry name" value="Metallo-dep_Hydrolase"/>
</dbReference>
<organism evidence="2 3">
    <name type="scientific">Carboxydothermus pertinax</name>
    <dbReference type="NCBI Taxonomy" id="870242"/>
    <lineage>
        <taxon>Bacteria</taxon>
        <taxon>Bacillati</taxon>
        <taxon>Bacillota</taxon>
        <taxon>Clostridia</taxon>
        <taxon>Thermoanaerobacterales</taxon>
        <taxon>Thermoanaerobacteraceae</taxon>
        <taxon>Carboxydothermus</taxon>
    </lineage>
</organism>
<dbReference type="GO" id="GO:0016787">
    <property type="term" value="F:hydrolase activity"/>
    <property type="evidence" value="ECO:0007669"/>
    <property type="project" value="InterPro"/>
</dbReference>
<evidence type="ECO:0000259" key="1">
    <source>
        <dbReference type="Pfam" id="PF01979"/>
    </source>
</evidence>
<keyword evidence="3" id="KW-1185">Reference proteome</keyword>
<dbReference type="InterPro" id="IPR032466">
    <property type="entry name" value="Metal_Hydrolase"/>
</dbReference>
<accession>A0A1L8CUV4</accession>
<dbReference type="STRING" id="870242.cpu_12030"/>
<name>A0A1L8CUV4_9THEO</name>
<dbReference type="PANTHER" id="PTHR43135:SF3">
    <property type="entry name" value="ALPHA-D-RIBOSE 1-METHYLPHOSPHONATE 5-TRIPHOSPHATE DIPHOSPHATASE"/>
    <property type="match status" value="1"/>
</dbReference>
<reference evidence="3" key="1">
    <citation type="submission" date="2016-12" db="EMBL/GenBank/DDBJ databases">
        <title>Draft Genome Sequences od Carboxydothermus pertinax and islandicus, Hydrogenogenic Carboxydotrophic Bacteria.</title>
        <authorList>
            <person name="Fukuyama Y."/>
            <person name="Ohmae K."/>
            <person name="Yoneda Y."/>
            <person name="Yoshida T."/>
            <person name="Sako Y."/>
        </authorList>
    </citation>
    <scope>NUCLEOTIDE SEQUENCE [LARGE SCALE GENOMIC DNA]</scope>
    <source>
        <strain evidence="3">Ug1</strain>
    </source>
</reference>
<protein>
    <recommendedName>
        <fullName evidence="1">Amidohydrolase-related domain-containing protein</fullName>
    </recommendedName>
</protein>
<evidence type="ECO:0000313" key="3">
    <source>
        <dbReference type="Proteomes" id="UP000187485"/>
    </source>
</evidence>
<sequence length="355" mass="39594">MNLKVFDFSGKSLRILPWGYFDGDQIKPGVITISGGIISKIEKEGDAELKIPYYLYPVLADVHLHLNLMEQNGPTLPEIMAKLTSHGIMGFRECGDKSEFWKTAKNQCSYLKGIFSGNGLYKEGYYGRIAGIPVKDKKDAIKKILHLHEDGAQFIKVFVTGLVSLKERGKVGPAGFCLEELKEIVNIAHKLGLMVSAHANGPEGISLCLEAGVDTIEHGYYITEELLLKMRNAGTWWIPTVAAIRNQIYREELSPKERETAFYVYKEQLLKVKKAFELGVKLGMGTDSGTTFLSFGEALWEEMDLYLKAGIPPQEVIKIAAENNFKLLQEKGFGSVKPGNFAKFIGLKFPYEGEV</sequence>
<comment type="caution">
    <text evidence="2">The sequence shown here is derived from an EMBL/GenBank/DDBJ whole genome shotgun (WGS) entry which is preliminary data.</text>
</comment>
<dbReference type="OrthoDB" id="9797498at2"/>